<dbReference type="PRINTS" id="PR02008">
    <property type="entry name" value="RCMTFAMILY"/>
</dbReference>
<dbReference type="InterPro" id="IPR001678">
    <property type="entry name" value="MeTrfase_RsmB-F_NOP2_dom"/>
</dbReference>
<comment type="caution">
    <text evidence="8">The sequence shown here is derived from an EMBL/GenBank/DDBJ whole genome shotgun (WGS) entry which is preliminary data.</text>
</comment>
<feature type="binding site" evidence="6">
    <location>
        <position position="256"/>
    </location>
    <ligand>
        <name>S-adenosyl-L-methionine</name>
        <dbReference type="ChEBI" id="CHEBI:59789"/>
    </ligand>
</feature>
<sequence length="456" mass="50003">MLPVPSDERGMSFMDNFHHILIWRRRAPKFTTFRVNSLVTSPLLFAETLKEKLAELSVARESAGLESSVPHIWLNPKFPEVVAFGSWALNGELPQHELEVIVDPACGAAVLRGANVFAPGVIGLLPGATIGDIVSVYANIGSTCKRGWTQKIDANERYFVGNGVLLMDRKQLFSGDGLHRGIAVLVTDNRSGCPSLPSNFIKPGTAVMQNLPSIVCGRVLDPQPGEVILDMCAAPGNKTSHLAALMNNLGIIIALDRSASRILKLKELCKELSVTNVLPFVYNSVNAVDLQKEISLDGKCDLQCLKAGPPFPPCCFDRILLDAPCSGLGQRPRLDPVDVKHIVSLPPLQKKLFQTAVMLLKAGGVLVYSTCTVVCEENEGIVRWALDQFPCLKLVSAEPRLDYFSSSEDSFKNTLLSSSEWECVQKFVPIESEPLEENVCERDTIGFFIAKFRKQI</sequence>
<keyword evidence="3 6" id="KW-0808">Transferase</keyword>
<organism evidence="8 9">
    <name type="scientific">Frankliniella fusca</name>
    <dbReference type="NCBI Taxonomy" id="407009"/>
    <lineage>
        <taxon>Eukaryota</taxon>
        <taxon>Metazoa</taxon>
        <taxon>Ecdysozoa</taxon>
        <taxon>Arthropoda</taxon>
        <taxon>Hexapoda</taxon>
        <taxon>Insecta</taxon>
        <taxon>Pterygota</taxon>
        <taxon>Neoptera</taxon>
        <taxon>Paraneoptera</taxon>
        <taxon>Thysanoptera</taxon>
        <taxon>Terebrantia</taxon>
        <taxon>Thripoidea</taxon>
        <taxon>Thripidae</taxon>
        <taxon>Frankliniella</taxon>
    </lineage>
</organism>
<keyword evidence="4 6" id="KW-0949">S-adenosyl-L-methionine</keyword>
<protein>
    <submittedName>
        <fullName evidence="8">tRNA (Cytosine(72)-C(5))-methyltransferase NSUN6</fullName>
    </submittedName>
</protein>
<dbReference type="Pfam" id="PF01189">
    <property type="entry name" value="Methyltr_RsmB-F"/>
    <property type="match status" value="1"/>
</dbReference>
<dbReference type="GO" id="GO:0008173">
    <property type="term" value="F:RNA methyltransferase activity"/>
    <property type="evidence" value="ECO:0007669"/>
    <property type="project" value="InterPro"/>
</dbReference>
<dbReference type="InterPro" id="IPR015947">
    <property type="entry name" value="PUA-like_sf"/>
</dbReference>
<reference evidence="8" key="1">
    <citation type="submission" date="2021-07" db="EMBL/GenBank/DDBJ databases">
        <authorList>
            <person name="Catto M.A."/>
            <person name="Jacobson A."/>
            <person name="Kennedy G."/>
            <person name="Labadie P."/>
            <person name="Hunt B.G."/>
            <person name="Srinivasan R."/>
        </authorList>
    </citation>
    <scope>NUCLEOTIDE SEQUENCE</scope>
    <source>
        <strain evidence="8">PL_HMW_Pooled</strain>
        <tissue evidence="8">Head</tissue>
    </source>
</reference>
<keyword evidence="2 6" id="KW-0489">Methyltransferase</keyword>
<dbReference type="EMBL" id="JAHWGI010000979">
    <property type="protein sequence ID" value="KAK3919598.1"/>
    <property type="molecule type" value="Genomic_DNA"/>
</dbReference>
<accession>A0AAE1HEG7</accession>
<dbReference type="Gene3D" id="2.30.130.10">
    <property type="entry name" value="PUA domain"/>
    <property type="match status" value="1"/>
</dbReference>
<evidence type="ECO:0000256" key="3">
    <source>
        <dbReference type="ARBA" id="ARBA00022679"/>
    </source>
</evidence>
<keyword evidence="9" id="KW-1185">Reference proteome</keyword>
<proteinExistence type="inferred from homology"/>
<keyword evidence="5 6" id="KW-0694">RNA-binding</keyword>
<feature type="domain" description="SAM-dependent MTase RsmB/NOP-type" evidence="7">
    <location>
        <begin position="133"/>
        <end position="455"/>
    </location>
</feature>
<reference evidence="8" key="2">
    <citation type="journal article" date="2023" name="BMC Genomics">
        <title>Pest status, molecular evolution, and epigenetic factors derived from the genome assembly of Frankliniella fusca, a thysanopteran phytovirus vector.</title>
        <authorList>
            <person name="Catto M.A."/>
            <person name="Labadie P.E."/>
            <person name="Jacobson A.L."/>
            <person name="Kennedy G.G."/>
            <person name="Srinivasan R."/>
            <person name="Hunt B.G."/>
        </authorList>
    </citation>
    <scope>NUCLEOTIDE SEQUENCE</scope>
    <source>
        <strain evidence="8">PL_HMW_Pooled</strain>
    </source>
</reference>
<dbReference type="PANTHER" id="PTHR22807:SF34">
    <property type="entry name" value="TRNA (CYTOSINE(72)-C(5))-METHYLTRANSFERASE NSUN6"/>
    <property type="match status" value="1"/>
</dbReference>
<dbReference type="InterPro" id="IPR029063">
    <property type="entry name" value="SAM-dependent_MTases_sf"/>
</dbReference>
<dbReference type="Gene3D" id="3.40.50.150">
    <property type="entry name" value="Vaccinia Virus protein VP39"/>
    <property type="match status" value="1"/>
</dbReference>
<name>A0AAE1HEG7_9NEOP</name>
<dbReference type="GO" id="GO:0001510">
    <property type="term" value="P:RNA methylation"/>
    <property type="evidence" value="ECO:0007669"/>
    <property type="project" value="InterPro"/>
</dbReference>
<dbReference type="InterPro" id="IPR036974">
    <property type="entry name" value="PUA_sf"/>
</dbReference>
<dbReference type="CDD" id="cd21150">
    <property type="entry name" value="PUA_NSun6-like"/>
    <property type="match status" value="1"/>
</dbReference>
<evidence type="ECO:0000256" key="4">
    <source>
        <dbReference type="ARBA" id="ARBA00022691"/>
    </source>
</evidence>
<evidence type="ECO:0000259" key="7">
    <source>
        <dbReference type="PROSITE" id="PS51686"/>
    </source>
</evidence>
<feature type="binding site" evidence="6">
    <location>
        <position position="289"/>
    </location>
    <ligand>
        <name>S-adenosyl-L-methionine</name>
        <dbReference type="ChEBI" id="CHEBI:59789"/>
    </ligand>
</feature>
<evidence type="ECO:0000256" key="2">
    <source>
        <dbReference type="ARBA" id="ARBA00022603"/>
    </source>
</evidence>
<evidence type="ECO:0000256" key="1">
    <source>
        <dbReference type="ARBA" id="ARBA00007494"/>
    </source>
</evidence>
<dbReference type="SUPFAM" id="SSF53335">
    <property type="entry name" value="S-adenosyl-L-methionine-dependent methyltransferases"/>
    <property type="match status" value="1"/>
</dbReference>
<dbReference type="InterPro" id="IPR049560">
    <property type="entry name" value="MeTrfase_RsmB-F_NOP2_cat"/>
</dbReference>
<dbReference type="PROSITE" id="PS01153">
    <property type="entry name" value="NOL1_NOP2_SUN"/>
    <property type="match status" value="1"/>
</dbReference>
<dbReference type="InterPro" id="IPR023267">
    <property type="entry name" value="RCMT"/>
</dbReference>
<dbReference type="PROSITE" id="PS51686">
    <property type="entry name" value="SAM_MT_RSMB_NOP"/>
    <property type="match status" value="1"/>
</dbReference>
<dbReference type="PROSITE" id="PS50890">
    <property type="entry name" value="PUA"/>
    <property type="match status" value="1"/>
</dbReference>
<evidence type="ECO:0000256" key="6">
    <source>
        <dbReference type="PROSITE-ProRule" id="PRU01023"/>
    </source>
</evidence>
<feature type="active site" description="Nucleophile" evidence="6">
    <location>
        <position position="371"/>
    </location>
</feature>
<dbReference type="InterPro" id="IPR018314">
    <property type="entry name" value="RsmB/NOL1/NOP2-like_CS"/>
</dbReference>
<feature type="binding site" evidence="6">
    <location>
        <begin position="232"/>
        <end position="238"/>
    </location>
    <ligand>
        <name>S-adenosyl-L-methionine</name>
        <dbReference type="ChEBI" id="CHEBI:59789"/>
    </ligand>
</feature>
<evidence type="ECO:0000313" key="8">
    <source>
        <dbReference type="EMBL" id="KAK3919598.1"/>
    </source>
</evidence>
<comment type="similarity">
    <text evidence="1 6">Belongs to the class I-like SAM-binding methyltransferase superfamily. RsmB/NOP family.</text>
</comment>
<dbReference type="SUPFAM" id="SSF88697">
    <property type="entry name" value="PUA domain-like"/>
    <property type="match status" value="1"/>
</dbReference>
<feature type="binding site" evidence="6">
    <location>
        <position position="322"/>
    </location>
    <ligand>
        <name>S-adenosyl-L-methionine</name>
        <dbReference type="ChEBI" id="CHEBI:59789"/>
    </ligand>
</feature>
<evidence type="ECO:0000256" key="5">
    <source>
        <dbReference type="ARBA" id="ARBA00022884"/>
    </source>
</evidence>
<dbReference type="PANTHER" id="PTHR22807">
    <property type="entry name" value="NOP2 YEAST -RELATED NOL1/NOP2/FMU SUN DOMAIN-CONTAINING"/>
    <property type="match status" value="1"/>
</dbReference>
<dbReference type="Proteomes" id="UP001219518">
    <property type="component" value="Unassembled WGS sequence"/>
</dbReference>
<dbReference type="GO" id="GO:0003723">
    <property type="term" value="F:RNA binding"/>
    <property type="evidence" value="ECO:0007669"/>
    <property type="project" value="UniProtKB-UniRule"/>
</dbReference>
<gene>
    <name evidence="8" type="ORF">KUF71_008725</name>
</gene>
<dbReference type="AlphaFoldDB" id="A0AAE1HEG7"/>
<evidence type="ECO:0000313" key="9">
    <source>
        <dbReference type="Proteomes" id="UP001219518"/>
    </source>
</evidence>